<dbReference type="Pfam" id="PF02759">
    <property type="entry name" value="RUN"/>
    <property type="match status" value="1"/>
</dbReference>
<dbReference type="InterPro" id="IPR004012">
    <property type="entry name" value="Run_dom"/>
</dbReference>
<feature type="compositionally biased region" description="Acidic residues" evidence="1">
    <location>
        <begin position="535"/>
        <end position="544"/>
    </location>
</feature>
<protein>
    <recommendedName>
        <fullName evidence="2">RUN domain-containing protein</fullName>
    </recommendedName>
</protein>
<feature type="region of interest" description="Disordered" evidence="1">
    <location>
        <begin position="523"/>
        <end position="568"/>
    </location>
</feature>
<feature type="compositionally biased region" description="Low complexity" evidence="1">
    <location>
        <begin position="299"/>
        <end position="312"/>
    </location>
</feature>
<organism evidence="3 4">
    <name type="scientific">Amblyomma americanum</name>
    <name type="common">Lone star tick</name>
    <dbReference type="NCBI Taxonomy" id="6943"/>
    <lineage>
        <taxon>Eukaryota</taxon>
        <taxon>Metazoa</taxon>
        <taxon>Ecdysozoa</taxon>
        <taxon>Arthropoda</taxon>
        <taxon>Chelicerata</taxon>
        <taxon>Arachnida</taxon>
        <taxon>Acari</taxon>
        <taxon>Parasitiformes</taxon>
        <taxon>Ixodida</taxon>
        <taxon>Ixodoidea</taxon>
        <taxon>Ixodidae</taxon>
        <taxon>Amblyomminae</taxon>
        <taxon>Amblyomma</taxon>
    </lineage>
</organism>
<keyword evidence="4" id="KW-1185">Reference proteome</keyword>
<comment type="caution">
    <text evidence="3">The sequence shown here is derived from an EMBL/GenBank/DDBJ whole genome shotgun (WGS) entry which is preliminary data.</text>
</comment>
<evidence type="ECO:0000313" key="4">
    <source>
        <dbReference type="Proteomes" id="UP001321473"/>
    </source>
</evidence>
<dbReference type="GO" id="GO:0031410">
    <property type="term" value="C:cytoplasmic vesicle"/>
    <property type="evidence" value="ECO:0007669"/>
    <property type="project" value="TreeGrafter"/>
</dbReference>
<evidence type="ECO:0000256" key="1">
    <source>
        <dbReference type="SAM" id="MobiDB-lite"/>
    </source>
</evidence>
<dbReference type="Gene3D" id="1.20.58.900">
    <property type="match status" value="1"/>
</dbReference>
<gene>
    <name evidence="3" type="ORF">V5799_012175</name>
</gene>
<feature type="compositionally biased region" description="Basic and acidic residues" evidence="1">
    <location>
        <begin position="836"/>
        <end position="848"/>
    </location>
</feature>
<proteinExistence type="predicted"/>
<name>A0AAQ4EF68_AMBAM</name>
<feature type="region of interest" description="Disordered" evidence="1">
    <location>
        <begin position="801"/>
        <end position="848"/>
    </location>
</feature>
<feature type="compositionally biased region" description="Low complexity" evidence="1">
    <location>
        <begin position="1298"/>
        <end position="1324"/>
    </location>
</feature>
<evidence type="ECO:0000313" key="3">
    <source>
        <dbReference type="EMBL" id="KAK8773292.1"/>
    </source>
</evidence>
<dbReference type="PROSITE" id="PS50826">
    <property type="entry name" value="RUN"/>
    <property type="match status" value="1"/>
</dbReference>
<feature type="domain" description="RUN" evidence="2">
    <location>
        <begin position="1144"/>
        <end position="1290"/>
    </location>
</feature>
<feature type="region of interest" description="Disordered" evidence="1">
    <location>
        <begin position="975"/>
        <end position="1000"/>
    </location>
</feature>
<dbReference type="InterPro" id="IPR037213">
    <property type="entry name" value="Run_dom_sf"/>
</dbReference>
<feature type="compositionally biased region" description="Polar residues" evidence="1">
    <location>
        <begin position="623"/>
        <end position="651"/>
    </location>
</feature>
<dbReference type="EMBL" id="JARKHS020017108">
    <property type="protein sequence ID" value="KAK8773292.1"/>
    <property type="molecule type" value="Genomic_DNA"/>
</dbReference>
<feature type="compositionally biased region" description="Low complexity" evidence="1">
    <location>
        <begin position="1424"/>
        <end position="1449"/>
    </location>
</feature>
<feature type="region of interest" description="Disordered" evidence="1">
    <location>
        <begin position="403"/>
        <end position="464"/>
    </location>
</feature>
<feature type="compositionally biased region" description="Low complexity" evidence="1">
    <location>
        <begin position="408"/>
        <end position="419"/>
    </location>
</feature>
<dbReference type="InterPro" id="IPR047343">
    <property type="entry name" value="RUSC1_2"/>
</dbReference>
<accession>A0AAQ4EF68</accession>
<feature type="region of interest" description="Disordered" evidence="1">
    <location>
        <begin position="37"/>
        <end position="65"/>
    </location>
</feature>
<reference evidence="3 4" key="1">
    <citation type="journal article" date="2023" name="Arcadia Sci">
        <title>De novo assembly of a long-read Amblyomma americanum tick genome.</title>
        <authorList>
            <person name="Chou S."/>
            <person name="Poskanzer K.E."/>
            <person name="Rollins M."/>
            <person name="Thuy-Boun P.S."/>
        </authorList>
    </citation>
    <scope>NUCLEOTIDE SEQUENCE [LARGE SCALE GENOMIC DNA]</scope>
    <source>
        <strain evidence="3">F_SG_1</strain>
        <tissue evidence="3">Salivary glands</tissue>
    </source>
</reference>
<feature type="region of interest" description="Disordered" evidence="1">
    <location>
        <begin position="1298"/>
        <end position="1335"/>
    </location>
</feature>
<feature type="region of interest" description="Disordered" evidence="1">
    <location>
        <begin position="611"/>
        <end position="665"/>
    </location>
</feature>
<evidence type="ECO:0000259" key="2">
    <source>
        <dbReference type="PROSITE" id="PS50826"/>
    </source>
</evidence>
<feature type="region of interest" description="Disordered" evidence="1">
    <location>
        <begin position="1421"/>
        <end position="1517"/>
    </location>
</feature>
<sequence>MHLLCCSSRDAGRTGALSGMMEAPLAQQQQQYSLSQLNYNNNNNSHGGPRRPQKDAPASATSSCTDSVLLQDGGDELQWCADYPFNREFQRHLCSSSLTSSGRLMRRSILSVSGDACVIGDDGGSLGGVDLSYEDLSKNFDANLAEIDMETFRSEDIHAILTLPVLYGGDFQSASRGEQCASVSGSFLEALPLDASSVHKVESTGQEEEEDSGEMSICRDEPLFSPVKECGPPLAGTRGTGAGGALSTDSLDCSSYEEHDLVLTCQANKDNYTIAFQQSGTHFSDDLSEGSVPSDQQSHHSGSSAASAMPACGGPGSMARSELSFTTWHRLRSSGVRLKPEADQGKSQSLPNLLRRSAAVAGRMDVAGSCLPLYTLQASTHGTVDPPDARSVSLLRLFMRSKAGSGGSLSSSHSENSDSVTTPRDGITAYQLQSSSEDSSGSMDSKSDSSGEEPPLPKPVEPLVRKVLRASTNTVGREANNNNVETMAANDNERLRMVTSESEEETSASQCFEDSLVEAAQPRMKPANARSPIHEEEEPFESSGDETMKDSHDLLSSGGGTSSDNAGIVERRNNDVNSSLRCAKGSSALLGPLGKERIKNVFSTGNKNSNAAVAAEAGDRQSSRSTQTKRFNCSDGSGSGSTRKVSDSSGSGEEGRNARSSSLLSSGYVSRQNSVDQIHRQTFLLSAGGNRRKQPPTAIARMRHSSTQVPVHIRDRGIQTSVEGAVAENSNWLYTVDDSSAVVAGQRSFNLTLRPQEGMGGVKDDTEPKRSIYVCYPNYSLPDLSFLKELAAAEDKPDLVLRPTQHKMPQPETADGGEGGTAAPPDGSPALHRRTHSSEPHWRRPKSCNDFEDLSRRNLSHIQDWDSLSVLLPAEVKAMVSHFRHAAPPNPAGVIPEQRGILRKVTDEANSRPRSQCDTLSADAVDKGVGSIEFPNRRHSLQDYRRLLKGLPDMEGLLPPCPNLACSMTGGGLQRDSLPLSRTNSEGSWRRSGGRGARRAMPLGATCSTCRAKKAVSFSEDLNIHTNDARTTRGTFCKCTCGSSPTTHYGSLERPSRKMTLLFGGSQDDQHAAHEFAVSPKGLSPSWGMSPLSRSQRELIEQKRGLLDSTMRSTKQVLDCYSTEKESQPSVGGGPEPCLSEGSACGRLAIEFLVPALRELLSDGLLPHVRGVFGRLPNSLWHLAHSLSQAKEGRKEVQELVEYIEQADTAFHGDGEKFGACLLGLLNLGCLDTWFLTLLSSPQILQKHYQMSAAFVPLLSHPSLFFLREELACSLRSLSELPFGFSLSFALGGEAQSLKPTAKPSPASSSRKSSSPPSGAAFSPCTPSSDENGLLYDESDDLRTVTCQSLVDSSSLEETLDNSSRVLELQKKLKGGTGAMVAATANGGLSTGTKALYPAMQKVQGSAEEMQRFRQLRNHWEQMSHASPSSTEAAATTATTSSAKLASPTKLPSPTKMIRKPAVTSGAATKKSQAPAADNRRLCTGAGRSRRPARGPLKEQSERSSSSDNGRHRRSIGIPTKPALARQFFRGQPSPPPNKFYIILPASRSSIEPLFPSLRSLLGYIPQHSLCSELLLQFHFMLLQKYDVPLSRYLLRPSCFCSRFIPIRTTSAVLGPYFGSSPFLNSELYLGTYMHPCYVLVNAMLTVTTCDAL</sequence>
<feature type="region of interest" description="Disordered" evidence="1">
    <location>
        <begin position="284"/>
        <end position="320"/>
    </location>
</feature>
<dbReference type="Proteomes" id="UP001321473">
    <property type="component" value="Unassembled WGS sequence"/>
</dbReference>
<dbReference type="PANTHER" id="PTHR15591">
    <property type="entry name" value="RUN AND SH3 DOMAIN CONTAINING"/>
    <property type="match status" value="1"/>
</dbReference>
<feature type="compositionally biased region" description="Low complexity" evidence="1">
    <location>
        <begin position="434"/>
        <end position="444"/>
    </location>
</feature>
<dbReference type="PANTHER" id="PTHR15591:SF13">
    <property type="entry name" value="RUN DOMAIN-CONTAINING PROTEIN"/>
    <property type="match status" value="1"/>
</dbReference>